<dbReference type="EMBL" id="CP017151">
    <property type="protein sequence ID" value="AOR74569.1"/>
    <property type="molecule type" value="Genomic_DNA"/>
</dbReference>
<protein>
    <submittedName>
        <fullName evidence="1">Uncharacterized protein</fullName>
    </submittedName>
</protein>
<gene>
    <name evidence="1" type="ORF">LACFE_CDS1115</name>
</gene>
<dbReference type="Proteomes" id="UP000094714">
    <property type="component" value="Chromosome"/>
</dbReference>
<evidence type="ECO:0000313" key="1">
    <source>
        <dbReference type="EMBL" id="AOR74569.1"/>
    </source>
</evidence>
<organism evidence="1 2">
    <name type="scientific">Limosilactobacillus fermentum</name>
    <name type="common">Lactobacillus fermentum</name>
    <dbReference type="NCBI Taxonomy" id="1613"/>
    <lineage>
        <taxon>Bacteria</taxon>
        <taxon>Bacillati</taxon>
        <taxon>Bacillota</taxon>
        <taxon>Bacilli</taxon>
        <taxon>Lactobacillales</taxon>
        <taxon>Lactobacillaceae</taxon>
        <taxon>Limosilactobacillus</taxon>
    </lineage>
</organism>
<sequence>MIRRNIIQFSKVYHQQLVKSLTSFLIISSNHFDVKNFFKDLCDRFGYPLHLQLL</sequence>
<dbReference type="AlphaFoldDB" id="A0A1D7ZXI3"/>
<reference evidence="1 2" key="1">
    <citation type="submission" date="2016-09" db="EMBL/GenBank/DDBJ databases">
        <title>Genome Sequence of the Lactobacillus fermentum strain NCC2970 (CNCM I-5068).</title>
        <authorList>
            <person name="Barretto C."/>
            <person name="Ngom-Bru C."/>
            <person name="Genevaz A."/>
            <person name="Fournier C."/>
            <person name="Moine D."/>
            <person name="Kassam M."/>
            <person name="Iltis A."/>
            <person name="Sagory-Zalkind P."/>
            <person name="Faucherand G."/>
            <person name="Descombes P."/>
            <person name="Duboux S."/>
        </authorList>
    </citation>
    <scope>NUCLEOTIDE SEQUENCE [LARGE SCALE GENOMIC DNA]</scope>
    <source>
        <strain evidence="1 2">NCC2970</strain>
    </source>
</reference>
<accession>A0A1D7ZXI3</accession>
<evidence type="ECO:0000313" key="2">
    <source>
        <dbReference type="Proteomes" id="UP000094714"/>
    </source>
</evidence>
<proteinExistence type="predicted"/>
<name>A0A1D7ZXI3_LIMFE</name>